<dbReference type="SUPFAM" id="SSF74653">
    <property type="entry name" value="TolA/TonB C-terminal domain"/>
    <property type="match status" value="1"/>
</dbReference>
<keyword evidence="2" id="KW-0812">Transmembrane</keyword>
<feature type="compositionally biased region" description="Pro residues" evidence="1">
    <location>
        <begin position="101"/>
        <end position="123"/>
    </location>
</feature>
<evidence type="ECO:0000313" key="3">
    <source>
        <dbReference type="EMBL" id="BDG09010.1"/>
    </source>
</evidence>
<organism evidence="3 4">
    <name type="scientific">Anaeromyxobacter paludicola</name>
    <dbReference type="NCBI Taxonomy" id="2918171"/>
    <lineage>
        <taxon>Bacteria</taxon>
        <taxon>Pseudomonadati</taxon>
        <taxon>Myxococcota</taxon>
        <taxon>Myxococcia</taxon>
        <taxon>Myxococcales</taxon>
        <taxon>Cystobacterineae</taxon>
        <taxon>Anaeromyxobacteraceae</taxon>
        <taxon>Anaeromyxobacter</taxon>
    </lineage>
</organism>
<feature type="compositionally biased region" description="Pro residues" evidence="1">
    <location>
        <begin position="78"/>
        <end position="93"/>
    </location>
</feature>
<protein>
    <recommendedName>
        <fullName evidence="5">TonB family protein</fullName>
    </recommendedName>
</protein>
<gene>
    <name evidence="3" type="ORF">AMPC_21230</name>
</gene>
<keyword evidence="4" id="KW-1185">Reference proteome</keyword>
<evidence type="ECO:0000256" key="2">
    <source>
        <dbReference type="SAM" id="Phobius"/>
    </source>
</evidence>
<keyword evidence="2" id="KW-1133">Transmembrane helix</keyword>
<sequence length="279" mass="29803">MEHAATPLLVRREKLGGVLLLSLAVHAGLITWALYHRPAPVLDVRRQVIAAKLVRRGPERPKNWLPSKPTESRAAAPAPAPAPPSPAPAPAAPPAQAHAKPAPPAPAPPPPARPVPGQKPPPRVAQAQPSRPAPGRTAPAAGGGAAGIGGVMDRMRRGLIAERRDEPAWGNPNGSDEGTSDTGQEGDLYAGLVEQRLREVYHLPSTISERDRLHLFATVVLYIQPDGRILRYAFEQRSGNSSFDDALQRAIGNARLPAPPVEQRREYQTVGLAVTFRAH</sequence>
<dbReference type="EMBL" id="AP025592">
    <property type="protein sequence ID" value="BDG09010.1"/>
    <property type="molecule type" value="Genomic_DNA"/>
</dbReference>
<keyword evidence="2" id="KW-0472">Membrane</keyword>
<dbReference type="Gene3D" id="3.30.1150.10">
    <property type="match status" value="1"/>
</dbReference>
<reference evidence="4" key="1">
    <citation type="journal article" date="2022" name="Int. J. Syst. Evol. Microbiol.">
        <title>Anaeromyxobacter oryzae sp. nov., Anaeromyxobacter diazotrophicus sp. nov. and Anaeromyxobacter paludicola sp. nov., isolated from paddy soils.</title>
        <authorList>
            <person name="Itoh H."/>
            <person name="Xu Z."/>
            <person name="Mise K."/>
            <person name="Masuda Y."/>
            <person name="Ushijima N."/>
            <person name="Hayakawa C."/>
            <person name="Shiratori Y."/>
            <person name="Senoo K."/>
        </authorList>
    </citation>
    <scope>NUCLEOTIDE SEQUENCE [LARGE SCALE GENOMIC DNA]</scope>
    <source>
        <strain evidence="4">Red630</strain>
    </source>
</reference>
<feature type="region of interest" description="Disordered" evidence="1">
    <location>
        <begin position="163"/>
        <end position="184"/>
    </location>
</feature>
<dbReference type="Pfam" id="PF13103">
    <property type="entry name" value="TonB_2"/>
    <property type="match status" value="1"/>
</dbReference>
<accession>A0ABM7XAY3</accession>
<feature type="compositionally biased region" description="Polar residues" evidence="1">
    <location>
        <begin position="172"/>
        <end position="183"/>
    </location>
</feature>
<dbReference type="Proteomes" id="UP001162734">
    <property type="component" value="Chromosome"/>
</dbReference>
<evidence type="ECO:0000256" key="1">
    <source>
        <dbReference type="SAM" id="MobiDB-lite"/>
    </source>
</evidence>
<feature type="transmembrane region" description="Helical" evidence="2">
    <location>
        <begin position="15"/>
        <end position="35"/>
    </location>
</feature>
<proteinExistence type="predicted"/>
<feature type="region of interest" description="Disordered" evidence="1">
    <location>
        <begin position="59"/>
        <end position="150"/>
    </location>
</feature>
<evidence type="ECO:0008006" key="5">
    <source>
        <dbReference type="Google" id="ProtNLM"/>
    </source>
</evidence>
<name>A0ABM7XAY3_9BACT</name>
<dbReference type="RefSeq" id="WP_248340586.1">
    <property type="nucleotide sequence ID" value="NZ_AP025592.1"/>
</dbReference>
<feature type="compositionally biased region" description="Gly residues" evidence="1">
    <location>
        <begin position="141"/>
        <end position="150"/>
    </location>
</feature>
<evidence type="ECO:0000313" key="4">
    <source>
        <dbReference type="Proteomes" id="UP001162734"/>
    </source>
</evidence>